<keyword evidence="7 13" id="KW-0406">Ion transport</keyword>
<proteinExistence type="inferred from homology"/>
<keyword evidence="8 13" id="KW-0472">Membrane</keyword>
<evidence type="ECO:0000256" key="13">
    <source>
        <dbReference type="RuleBase" id="RU361114"/>
    </source>
</evidence>
<dbReference type="InterPro" id="IPR006990">
    <property type="entry name" value="Tweety"/>
</dbReference>
<dbReference type="OrthoDB" id="187568at2759"/>
<dbReference type="PANTHER" id="PTHR12424:SF8">
    <property type="entry name" value="PROTEIN TWEETY"/>
    <property type="match status" value="1"/>
</dbReference>
<feature type="region of interest" description="Disordered" evidence="14">
    <location>
        <begin position="434"/>
        <end position="454"/>
    </location>
</feature>
<evidence type="ECO:0000256" key="12">
    <source>
        <dbReference type="ARBA" id="ARBA00023303"/>
    </source>
</evidence>
<keyword evidence="6 13" id="KW-1133">Transmembrane helix</keyword>
<keyword evidence="11 13" id="KW-0868">Chloride</keyword>
<gene>
    <name evidence="15" type="ORF">NMOB1V02_LOCUS7167</name>
</gene>
<protein>
    <recommendedName>
        <fullName evidence="13">Protein tweety homolog</fullName>
    </recommendedName>
</protein>
<evidence type="ECO:0000256" key="11">
    <source>
        <dbReference type="ARBA" id="ARBA00023214"/>
    </source>
</evidence>
<evidence type="ECO:0000256" key="5">
    <source>
        <dbReference type="ARBA" id="ARBA00022692"/>
    </source>
</evidence>
<dbReference type="GO" id="GO:0005229">
    <property type="term" value="F:intracellularly calcium-gated chloride channel activity"/>
    <property type="evidence" value="ECO:0007669"/>
    <property type="project" value="TreeGrafter"/>
</dbReference>
<name>A0A7R9BRX0_9CRUS</name>
<dbReference type="PANTHER" id="PTHR12424">
    <property type="entry name" value="TWEETY-RELATED"/>
    <property type="match status" value="1"/>
</dbReference>
<dbReference type="GO" id="GO:0005886">
    <property type="term" value="C:plasma membrane"/>
    <property type="evidence" value="ECO:0007669"/>
    <property type="project" value="UniProtKB-SubCell"/>
</dbReference>
<comment type="function">
    <text evidence="13">Probable chloride channel.</text>
</comment>
<evidence type="ECO:0000256" key="4">
    <source>
        <dbReference type="ARBA" id="ARBA00022475"/>
    </source>
</evidence>
<dbReference type="GO" id="GO:0034707">
    <property type="term" value="C:chloride channel complex"/>
    <property type="evidence" value="ECO:0007669"/>
    <property type="project" value="UniProtKB-UniRule"/>
</dbReference>
<dbReference type="AlphaFoldDB" id="A0A7R9BRX0"/>
<evidence type="ECO:0000256" key="2">
    <source>
        <dbReference type="ARBA" id="ARBA00009849"/>
    </source>
</evidence>
<evidence type="ECO:0000256" key="7">
    <source>
        <dbReference type="ARBA" id="ARBA00023065"/>
    </source>
</evidence>
<dbReference type="EMBL" id="OA883693">
    <property type="protein sequence ID" value="CAD7279495.1"/>
    <property type="molecule type" value="Genomic_DNA"/>
</dbReference>
<sequence length="519" mass="57760">MGVPTTFNPSWFVQLFHSRPHWDISLRVVNDTFDLKNEMYRETLGLWGSVPAVVLIISLIILLFYLLAYCCRRKTAKKKRFEFLRWVLMFFGLVCCGILTCAMYGSHLAHISITDFVQSVEKINLGSSSAKNQTDEVAGKLHKDVEPRVGLLSEEFSRQDGDPRVRIAIEEMSGNVSEAKNRIAVISGKISHAEYSAFTTLVSQIEMIRAPVTLALFGLFILFCLILMIGLIKRSRCTLMLFSVLGLVATVVCGLLVCAFFVIAMGLSDICQRPDEFVLNHLGEYPPPAIAQFYVKCHPVADNPFEQYISDGIRATTNIQTSLNVVSEIAEKFGDDQRQQHRQLHPNLVKLGQAVNATNNSIRKLNEALQCRPIHKEYVFALNSGCNDLINYLNTEETDPFLPQGKQARSSGQAGAGSLGRRTNIAMTGSLGPTYRARHYSNTHTPPQTPPFPSTLNGRMIEADPRYAGYHHAQYHGYATQAHPGAQPVSSISTLPGPNHGQYATLSRHCKTLESSSFY</sequence>
<keyword evidence="9 13" id="KW-0869">Chloride channel</keyword>
<keyword evidence="16" id="KW-1185">Reference proteome</keyword>
<dbReference type="Pfam" id="PF04906">
    <property type="entry name" value="Tweety"/>
    <property type="match status" value="1"/>
</dbReference>
<evidence type="ECO:0000256" key="8">
    <source>
        <dbReference type="ARBA" id="ARBA00023136"/>
    </source>
</evidence>
<evidence type="ECO:0000256" key="6">
    <source>
        <dbReference type="ARBA" id="ARBA00022989"/>
    </source>
</evidence>
<keyword evidence="12 13" id="KW-0407">Ion channel</keyword>
<dbReference type="GO" id="GO:0072320">
    <property type="term" value="F:volume-sensitive chloride channel activity"/>
    <property type="evidence" value="ECO:0007669"/>
    <property type="project" value="TreeGrafter"/>
</dbReference>
<reference evidence="15" key="1">
    <citation type="submission" date="2020-11" db="EMBL/GenBank/DDBJ databases">
        <authorList>
            <person name="Tran Van P."/>
        </authorList>
    </citation>
    <scope>NUCLEOTIDE SEQUENCE</scope>
</reference>
<evidence type="ECO:0000313" key="16">
    <source>
        <dbReference type="Proteomes" id="UP000678499"/>
    </source>
</evidence>
<feature type="transmembrane region" description="Helical" evidence="13">
    <location>
        <begin position="44"/>
        <end position="71"/>
    </location>
</feature>
<organism evidence="15">
    <name type="scientific">Notodromas monacha</name>
    <dbReference type="NCBI Taxonomy" id="399045"/>
    <lineage>
        <taxon>Eukaryota</taxon>
        <taxon>Metazoa</taxon>
        <taxon>Ecdysozoa</taxon>
        <taxon>Arthropoda</taxon>
        <taxon>Crustacea</taxon>
        <taxon>Oligostraca</taxon>
        <taxon>Ostracoda</taxon>
        <taxon>Podocopa</taxon>
        <taxon>Podocopida</taxon>
        <taxon>Cypridocopina</taxon>
        <taxon>Cypridoidea</taxon>
        <taxon>Cyprididae</taxon>
        <taxon>Notodromas</taxon>
    </lineage>
</organism>
<dbReference type="Proteomes" id="UP000678499">
    <property type="component" value="Unassembled WGS sequence"/>
</dbReference>
<feature type="transmembrane region" description="Helical" evidence="13">
    <location>
        <begin position="83"/>
        <end position="105"/>
    </location>
</feature>
<comment type="subcellular location">
    <subcellularLocation>
        <location evidence="1">Cell membrane</location>
        <topology evidence="1">Multi-pass membrane protein</topology>
    </subcellularLocation>
</comment>
<keyword evidence="10" id="KW-0325">Glycoprotein</keyword>
<feature type="transmembrane region" description="Helical" evidence="13">
    <location>
        <begin position="239"/>
        <end position="267"/>
    </location>
</feature>
<comment type="similarity">
    <text evidence="2 13">Belongs to the tweety family.</text>
</comment>
<evidence type="ECO:0000256" key="3">
    <source>
        <dbReference type="ARBA" id="ARBA00022448"/>
    </source>
</evidence>
<evidence type="ECO:0000256" key="9">
    <source>
        <dbReference type="ARBA" id="ARBA00023173"/>
    </source>
</evidence>
<accession>A0A7R9BRX0</accession>
<evidence type="ECO:0000256" key="1">
    <source>
        <dbReference type="ARBA" id="ARBA00004651"/>
    </source>
</evidence>
<keyword evidence="4" id="KW-1003">Cell membrane</keyword>
<evidence type="ECO:0000256" key="14">
    <source>
        <dbReference type="SAM" id="MobiDB-lite"/>
    </source>
</evidence>
<dbReference type="EMBL" id="CAJPEX010001656">
    <property type="protein sequence ID" value="CAG0919647.1"/>
    <property type="molecule type" value="Genomic_DNA"/>
</dbReference>
<keyword evidence="3 13" id="KW-0813">Transport</keyword>
<keyword evidence="5 13" id="KW-0812">Transmembrane</keyword>
<evidence type="ECO:0000313" key="15">
    <source>
        <dbReference type="EMBL" id="CAD7279495.1"/>
    </source>
</evidence>
<comment type="caution">
    <text evidence="13">Lacks conserved residue(s) required for the propagation of feature annotation.</text>
</comment>
<evidence type="ECO:0000256" key="10">
    <source>
        <dbReference type="ARBA" id="ARBA00023180"/>
    </source>
</evidence>
<feature type="transmembrane region" description="Helical" evidence="13">
    <location>
        <begin position="212"/>
        <end position="232"/>
    </location>
</feature>